<evidence type="ECO:0000313" key="1">
    <source>
        <dbReference type="EMBL" id="EMO54439.1"/>
    </source>
</evidence>
<dbReference type="Proteomes" id="UP000012112">
    <property type="component" value="Unassembled WGS sequence"/>
</dbReference>
<reference evidence="1 2" key="1">
    <citation type="submission" date="2013-01" db="EMBL/GenBank/DDBJ databases">
        <authorList>
            <person name="Harkins D.M."/>
            <person name="Durkin A.S."/>
            <person name="Brinkac L.M."/>
            <person name="Haft D.H."/>
            <person name="Selengut J.D."/>
            <person name="Sanka R."/>
            <person name="DePew J."/>
            <person name="Purushe J."/>
            <person name="Matthias M.A."/>
            <person name="Vinetz J.M."/>
            <person name="Sutton G.G."/>
            <person name="Nierman W.C."/>
            <person name="Fouts D.E."/>
        </authorList>
    </citation>
    <scope>NUCLEOTIDE SEQUENCE [LARGE SCALE GENOMIC DNA]</scope>
    <source>
        <strain evidence="1 2">HAI1536</strain>
    </source>
</reference>
<dbReference type="AlphaFoldDB" id="M6VMZ2"/>
<evidence type="ECO:0000313" key="2">
    <source>
        <dbReference type="Proteomes" id="UP000012112"/>
    </source>
</evidence>
<sequence length="82" mass="9987">MILKNCRFQIPIRLETKLFNRELVRKNHLIYILEIKSTSKMFLCLSILTYVCLETKFFREDSGVLFYVSKVYYVYIDFLNLF</sequence>
<protein>
    <submittedName>
        <fullName evidence="1">Uncharacterized protein</fullName>
    </submittedName>
</protein>
<name>M6VMZ2_9LEPT</name>
<proteinExistence type="predicted"/>
<organism evidence="1 2">
    <name type="scientific">Leptospira noguchii</name>
    <dbReference type="NCBI Taxonomy" id="28182"/>
    <lineage>
        <taxon>Bacteria</taxon>
        <taxon>Pseudomonadati</taxon>
        <taxon>Spirochaetota</taxon>
        <taxon>Spirochaetia</taxon>
        <taxon>Leptospirales</taxon>
        <taxon>Leptospiraceae</taxon>
        <taxon>Leptospira</taxon>
    </lineage>
</organism>
<dbReference type="EMBL" id="AKWD02000027">
    <property type="protein sequence ID" value="EMO54439.1"/>
    <property type="molecule type" value="Genomic_DNA"/>
</dbReference>
<comment type="caution">
    <text evidence="1">The sequence shown here is derived from an EMBL/GenBank/DDBJ whole genome shotgun (WGS) entry which is preliminary data.</text>
</comment>
<accession>M6VMZ2</accession>
<gene>
    <name evidence="1" type="ORF">LEP1GSC172_0996</name>
</gene>